<dbReference type="CDD" id="cd04301">
    <property type="entry name" value="NAT_SF"/>
    <property type="match status" value="1"/>
</dbReference>
<protein>
    <recommendedName>
        <fullName evidence="1">N-acetyltransferase domain-containing protein</fullName>
    </recommendedName>
</protein>
<reference evidence="2 3" key="1">
    <citation type="journal article" date="2003" name="Genome Res.">
        <title>Comparative complete genome sequence analysis of the amino acid replacements responsible for the thermostability of Corynebacterium efficiens.</title>
        <authorList>
            <person name="Nishio Y."/>
            <person name="Nakamura Y."/>
            <person name="Kawarabayasi Y."/>
            <person name="Usuda Y."/>
            <person name="Kimura E."/>
            <person name="Sugimoto S."/>
            <person name="Matsui K."/>
            <person name="Yamagishi A."/>
            <person name="Kikuchi H."/>
            <person name="Ikeo K."/>
            <person name="Gojobori T."/>
        </authorList>
    </citation>
    <scope>NUCLEOTIDE SEQUENCE [LARGE SCALE GENOMIC DNA]</scope>
    <source>
        <strain evidence="3">DSM 44549 / YS-314 / AJ 12310 / JCM 11189 / NBRC 100395</strain>
    </source>
</reference>
<dbReference type="GO" id="GO:0016747">
    <property type="term" value="F:acyltransferase activity, transferring groups other than amino-acyl groups"/>
    <property type="evidence" value="ECO:0007669"/>
    <property type="project" value="InterPro"/>
</dbReference>
<dbReference type="Pfam" id="PF00583">
    <property type="entry name" value="Acetyltransf_1"/>
    <property type="match status" value="1"/>
</dbReference>
<proteinExistence type="predicted"/>
<dbReference type="PROSITE" id="PS51186">
    <property type="entry name" value="GNAT"/>
    <property type="match status" value="1"/>
</dbReference>
<dbReference type="Gene3D" id="3.40.630.30">
    <property type="match status" value="1"/>
</dbReference>
<sequence>MDGDVSLTIRRLNPQEFSVNVPVLVDIYITAMNYDPAIRDARINVWRRNSMNLGFTAVCALLDGRVIGIAYGFRGDQDHWWQHQLRRGLRERGGPSPEEIAILQDYFEVAEVHVMPGHQGRGIGRKMMYALLEGTPAQHAVLSTPEVDEEANNAFGLYRSLGFRDLLRHFRFDGDQREFAVLHADLPLDD</sequence>
<accession>Q8FNS8</accession>
<evidence type="ECO:0000313" key="3">
    <source>
        <dbReference type="Proteomes" id="UP000001409"/>
    </source>
</evidence>
<name>Q8FNS8_COREF</name>
<dbReference type="EMBL" id="BA000035">
    <property type="protein sequence ID" value="BAC18875.1"/>
    <property type="molecule type" value="Genomic_DNA"/>
</dbReference>
<evidence type="ECO:0000259" key="1">
    <source>
        <dbReference type="PROSITE" id="PS51186"/>
    </source>
</evidence>
<feature type="domain" description="N-acetyltransferase" evidence="1">
    <location>
        <begin position="7"/>
        <end position="189"/>
    </location>
</feature>
<dbReference type="HOGENOM" id="CLU_091690_0_0_11"/>
<dbReference type="KEGG" id="cef:CE2065"/>
<dbReference type="InterPro" id="IPR016181">
    <property type="entry name" value="Acyl_CoA_acyltransferase"/>
</dbReference>
<dbReference type="SUPFAM" id="SSF55729">
    <property type="entry name" value="Acyl-CoA N-acyltransferases (Nat)"/>
    <property type="match status" value="1"/>
</dbReference>
<keyword evidence="3" id="KW-1185">Reference proteome</keyword>
<dbReference type="AlphaFoldDB" id="Q8FNS8"/>
<organism evidence="2 3">
    <name type="scientific">Corynebacterium efficiens (strain DSM 44549 / YS-314 / AJ 12310 / JCM 11189 / NBRC 100395)</name>
    <dbReference type="NCBI Taxonomy" id="196164"/>
    <lineage>
        <taxon>Bacteria</taxon>
        <taxon>Bacillati</taxon>
        <taxon>Actinomycetota</taxon>
        <taxon>Actinomycetes</taxon>
        <taxon>Mycobacteriales</taxon>
        <taxon>Corynebacteriaceae</taxon>
        <taxon>Corynebacterium</taxon>
    </lineage>
</organism>
<dbReference type="Proteomes" id="UP000001409">
    <property type="component" value="Chromosome"/>
</dbReference>
<dbReference type="InterPro" id="IPR000182">
    <property type="entry name" value="GNAT_dom"/>
</dbReference>
<dbReference type="eggNOG" id="COG0456">
    <property type="taxonomic scope" value="Bacteria"/>
</dbReference>
<dbReference type="STRING" id="196164.gene:10742493"/>
<evidence type="ECO:0000313" key="2">
    <source>
        <dbReference type="EMBL" id="BAC18875.1"/>
    </source>
</evidence>